<evidence type="ECO:0000256" key="2">
    <source>
        <dbReference type="ARBA" id="ARBA00022741"/>
    </source>
</evidence>
<name>A0ABW5H6H2_9PSEU</name>
<dbReference type="RefSeq" id="WP_378304461.1">
    <property type="nucleotide sequence ID" value="NZ_JBHUKS010000010.1"/>
</dbReference>
<sequence>MNTSPVLVGVDGSEQAAAAARWAAHEAVLRHVPLTVFAAFGFADSGFGGRYPPADWLEAKETAAEAVLQAVREDLADAEPRVRITVETSPAGPEVALREASAKARLLVLGEPTGTLSGLLAGSPDIDLAAHAHCPVAVVRGTVRADGPVVVGVDGSPLSDAAIACAFEEAAVHGVPLVALHAWLDADRLRLFGDRDFPFEAREAEHRLLAQRLAGYGALYPDVRVEQIVEQDRPRDRLIEWSARASLVVLGSRGRGGFTGMVLGSTSHALLHHAECPVLVVHAGVLTVHSGHSG</sequence>
<evidence type="ECO:0000313" key="6">
    <source>
        <dbReference type="Proteomes" id="UP001597483"/>
    </source>
</evidence>
<accession>A0ABW5H6H2</accession>
<dbReference type="PRINTS" id="PR01438">
    <property type="entry name" value="UNVRSLSTRESS"/>
</dbReference>
<dbReference type="SUPFAM" id="SSF52402">
    <property type="entry name" value="Adenine nucleotide alpha hydrolases-like"/>
    <property type="match status" value="2"/>
</dbReference>
<dbReference type="InterPro" id="IPR006015">
    <property type="entry name" value="Universal_stress_UspA"/>
</dbReference>
<protein>
    <submittedName>
        <fullName evidence="5">Universal stress protein</fullName>
    </submittedName>
</protein>
<feature type="domain" description="UspA" evidence="4">
    <location>
        <begin position="148"/>
        <end position="282"/>
    </location>
</feature>
<evidence type="ECO:0000259" key="4">
    <source>
        <dbReference type="Pfam" id="PF00582"/>
    </source>
</evidence>
<dbReference type="Gene3D" id="3.40.50.620">
    <property type="entry name" value="HUPs"/>
    <property type="match status" value="2"/>
</dbReference>
<comment type="similarity">
    <text evidence="1">Belongs to the universal stress protein A family.</text>
</comment>
<evidence type="ECO:0000256" key="1">
    <source>
        <dbReference type="ARBA" id="ARBA00008791"/>
    </source>
</evidence>
<dbReference type="EMBL" id="JBHUKS010000010">
    <property type="protein sequence ID" value="MFD2468681.1"/>
    <property type="molecule type" value="Genomic_DNA"/>
</dbReference>
<feature type="domain" description="UspA" evidence="4">
    <location>
        <begin position="5"/>
        <end position="140"/>
    </location>
</feature>
<keyword evidence="2" id="KW-0547">Nucleotide-binding</keyword>
<keyword evidence="6" id="KW-1185">Reference proteome</keyword>
<evidence type="ECO:0000256" key="3">
    <source>
        <dbReference type="ARBA" id="ARBA00022840"/>
    </source>
</evidence>
<dbReference type="InterPro" id="IPR006016">
    <property type="entry name" value="UspA"/>
</dbReference>
<dbReference type="Proteomes" id="UP001597483">
    <property type="component" value="Unassembled WGS sequence"/>
</dbReference>
<dbReference type="Pfam" id="PF00582">
    <property type="entry name" value="Usp"/>
    <property type="match status" value="2"/>
</dbReference>
<reference evidence="6" key="1">
    <citation type="journal article" date="2019" name="Int. J. Syst. Evol. Microbiol.">
        <title>The Global Catalogue of Microorganisms (GCM) 10K type strain sequencing project: providing services to taxonomists for standard genome sequencing and annotation.</title>
        <authorList>
            <consortium name="The Broad Institute Genomics Platform"/>
            <consortium name="The Broad Institute Genome Sequencing Center for Infectious Disease"/>
            <person name="Wu L."/>
            <person name="Ma J."/>
        </authorList>
    </citation>
    <scope>NUCLEOTIDE SEQUENCE [LARGE SCALE GENOMIC DNA]</scope>
    <source>
        <strain evidence="6">CGMCC 4.7641</strain>
    </source>
</reference>
<keyword evidence="3" id="KW-0067">ATP-binding</keyword>
<dbReference type="PANTHER" id="PTHR46268:SF27">
    <property type="entry name" value="UNIVERSAL STRESS PROTEIN RV2623"/>
    <property type="match status" value="1"/>
</dbReference>
<evidence type="ECO:0000313" key="5">
    <source>
        <dbReference type="EMBL" id="MFD2468681.1"/>
    </source>
</evidence>
<organism evidence="5 6">
    <name type="scientific">Amycolatopsis silviterrae</name>
    <dbReference type="NCBI Taxonomy" id="1656914"/>
    <lineage>
        <taxon>Bacteria</taxon>
        <taxon>Bacillati</taxon>
        <taxon>Actinomycetota</taxon>
        <taxon>Actinomycetes</taxon>
        <taxon>Pseudonocardiales</taxon>
        <taxon>Pseudonocardiaceae</taxon>
        <taxon>Amycolatopsis</taxon>
    </lineage>
</organism>
<dbReference type="PANTHER" id="PTHR46268">
    <property type="entry name" value="STRESS RESPONSE PROTEIN NHAX"/>
    <property type="match status" value="1"/>
</dbReference>
<dbReference type="InterPro" id="IPR014729">
    <property type="entry name" value="Rossmann-like_a/b/a_fold"/>
</dbReference>
<gene>
    <name evidence="5" type="ORF">ACFSVL_14915</name>
</gene>
<comment type="caution">
    <text evidence="5">The sequence shown here is derived from an EMBL/GenBank/DDBJ whole genome shotgun (WGS) entry which is preliminary data.</text>
</comment>
<proteinExistence type="inferred from homology"/>